<keyword evidence="1" id="KW-1133">Transmembrane helix</keyword>
<name>A0A6C0LPH9_9ZZZZ</name>
<feature type="transmembrane region" description="Helical" evidence="1">
    <location>
        <begin position="7"/>
        <end position="29"/>
    </location>
</feature>
<reference evidence="2" key="1">
    <citation type="journal article" date="2020" name="Nature">
        <title>Giant virus diversity and host interactions through global metagenomics.</title>
        <authorList>
            <person name="Schulz F."/>
            <person name="Roux S."/>
            <person name="Paez-Espino D."/>
            <person name="Jungbluth S."/>
            <person name="Walsh D.A."/>
            <person name="Denef V.J."/>
            <person name="McMahon K.D."/>
            <person name="Konstantinidis K.T."/>
            <person name="Eloe-Fadrosh E.A."/>
            <person name="Kyrpides N.C."/>
            <person name="Woyke T."/>
        </authorList>
    </citation>
    <scope>NUCLEOTIDE SEQUENCE</scope>
    <source>
        <strain evidence="2">GVMAG-M-3300027963-21</strain>
    </source>
</reference>
<dbReference type="EMBL" id="MN740527">
    <property type="protein sequence ID" value="QHU31474.1"/>
    <property type="molecule type" value="Genomic_DNA"/>
</dbReference>
<feature type="transmembrane region" description="Helical" evidence="1">
    <location>
        <begin position="41"/>
        <end position="58"/>
    </location>
</feature>
<keyword evidence="1" id="KW-0472">Membrane</keyword>
<accession>A0A6C0LPH9</accession>
<proteinExistence type="predicted"/>
<evidence type="ECO:0000313" key="2">
    <source>
        <dbReference type="EMBL" id="QHU31474.1"/>
    </source>
</evidence>
<dbReference type="AlphaFoldDB" id="A0A6C0LPH9"/>
<evidence type="ECO:0000256" key="1">
    <source>
        <dbReference type="SAM" id="Phobius"/>
    </source>
</evidence>
<protein>
    <submittedName>
        <fullName evidence="2">Uncharacterized protein</fullName>
    </submittedName>
</protein>
<keyword evidence="1" id="KW-0812">Transmembrane</keyword>
<organism evidence="2">
    <name type="scientific">viral metagenome</name>
    <dbReference type="NCBI Taxonomy" id="1070528"/>
    <lineage>
        <taxon>unclassified sequences</taxon>
        <taxon>metagenomes</taxon>
        <taxon>organismal metagenomes</taxon>
    </lineage>
</organism>
<sequence length="66" mass="7313">MEKTERGLIMVLHSAVIGVVLYLLMVFVFNQSPQIAENRSILIATAVLIYMIVFGHGLPTKINKGI</sequence>